<dbReference type="Proteomes" id="UP000608420">
    <property type="component" value="Unassembled WGS sequence"/>
</dbReference>
<dbReference type="InterPro" id="IPR052052">
    <property type="entry name" value="Polysaccharide_Lyase_9"/>
</dbReference>
<evidence type="ECO:0000256" key="3">
    <source>
        <dbReference type="ARBA" id="ARBA00022729"/>
    </source>
</evidence>
<evidence type="ECO:0000313" key="5">
    <source>
        <dbReference type="Proteomes" id="UP000608420"/>
    </source>
</evidence>
<comment type="subcellular location">
    <subcellularLocation>
        <location evidence="1">Secreted</location>
    </subcellularLocation>
</comment>
<dbReference type="SMART" id="SM00710">
    <property type="entry name" value="PbH1"/>
    <property type="match status" value="7"/>
</dbReference>
<keyword evidence="2" id="KW-0964">Secreted</keyword>
<evidence type="ECO:0000256" key="2">
    <source>
        <dbReference type="ARBA" id="ARBA00022525"/>
    </source>
</evidence>
<protein>
    <recommendedName>
        <fullName evidence="6">DUF5123 domain-containing protein</fullName>
    </recommendedName>
</protein>
<evidence type="ECO:0000256" key="1">
    <source>
        <dbReference type="ARBA" id="ARBA00004613"/>
    </source>
</evidence>
<accession>A0ABQ1W724</accession>
<keyword evidence="5" id="KW-1185">Reference proteome</keyword>
<keyword evidence="3" id="KW-0732">Signal</keyword>
<dbReference type="InterPro" id="IPR006626">
    <property type="entry name" value="PbH1"/>
</dbReference>
<evidence type="ECO:0008006" key="6">
    <source>
        <dbReference type="Google" id="ProtNLM"/>
    </source>
</evidence>
<dbReference type="SUPFAM" id="SSF51126">
    <property type="entry name" value="Pectin lyase-like"/>
    <property type="match status" value="1"/>
</dbReference>
<sequence>MLTTAARKTVWGKLRMCGTVLMLTASLVLGGISLEGATTYAAGANYYVSPTGSDNNSGTSTSEAWKTLQYAADSAGAGDTVYVMDGVYQQKLKITHSGSAAEGPITFKSYTPQTAILDGTGLSVADSEGLIEITDASHIVLEDFEIRNYKTTTKDKIPSGILITGAGSNITIRNNYIHAIENNATLRSDLSGRDAHGIAVYGTKAPQSLSNISIIGNTLSDLILGSSESMVVNGNVDGFLIEGNIVHDNDNIGIDVIGFEGTSPNSAYDQARNGIVRENLVYNITSINNPSYGKSLPNDSYGADGIYVDGGKDTLIERNMSYNNDIGIEIASEHSGKSTSNITVRNNIVANNNYTGIAMGGYDKKRGSTVDCKVIGNTLYKNDTKGLDGGQMLLQYDTKNNVIKNNIFVASSSKLMISNPFTQNTGNQVDYNLYYVTGGASSAEWQWKNVSYTGFAAYKSGTSLDSHSLFADPLLVDPAAGNYTLSASSPAINAGENLGSIVGDKDYKGSDRVKGGNIDIGADEY</sequence>
<dbReference type="EMBL" id="BMIW01000045">
    <property type="protein sequence ID" value="GGG16634.1"/>
    <property type="molecule type" value="Genomic_DNA"/>
</dbReference>
<dbReference type="NCBIfam" id="NF041518">
    <property type="entry name" value="choice_anch_Q"/>
    <property type="match status" value="1"/>
</dbReference>
<dbReference type="InterPro" id="IPR011050">
    <property type="entry name" value="Pectin_lyase_fold/virulence"/>
</dbReference>
<dbReference type="InterPro" id="IPR059226">
    <property type="entry name" value="Choice_anch_Q_dom"/>
</dbReference>
<dbReference type="InterPro" id="IPR012334">
    <property type="entry name" value="Pectin_lyas_fold"/>
</dbReference>
<evidence type="ECO:0000313" key="4">
    <source>
        <dbReference type="EMBL" id="GGG16634.1"/>
    </source>
</evidence>
<dbReference type="PANTHER" id="PTHR40088">
    <property type="entry name" value="PECTATE LYASE (EUROFUNG)"/>
    <property type="match status" value="1"/>
</dbReference>
<reference evidence="5" key="1">
    <citation type="journal article" date="2019" name="Int. J. Syst. Evol. Microbiol.">
        <title>The Global Catalogue of Microorganisms (GCM) 10K type strain sequencing project: providing services to taxonomists for standard genome sequencing and annotation.</title>
        <authorList>
            <consortium name="The Broad Institute Genomics Platform"/>
            <consortium name="The Broad Institute Genome Sequencing Center for Infectious Disease"/>
            <person name="Wu L."/>
            <person name="Ma J."/>
        </authorList>
    </citation>
    <scope>NUCLEOTIDE SEQUENCE [LARGE SCALE GENOMIC DNA]</scope>
    <source>
        <strain evidence="5">CGMCC 1.15420</strain>
    </source>
</reference>
<comment type="caution">
    <text evidence="4">The sequence shown here is derived from an EMBL/GenBank/DDBJ whole genome shotgun (WGS) entry which is preliminary data.</text>
</comment>
<proteinExistence type="predicted"/>
<dbReference type="Gene3D" id="2.160.20.10">
    <property type="entry name" value="Single-stranded right-handed beta-helix, Pectin lyase-like"/>
    <property type="match status" value="1"/>
</dbReference>
<gene>
    <name evidence="4" type="primary">ywoF</name>
    <name evidence="4" type="ORF">GCM10010913_43360</name>
</gene>
<organism evidence="4 5">
    <name type="scientific">Paenibacillus aceti</name>
    <dbReference type="NCBI Taxonomy" id="1820010"/>
    <lineage>
        <taxon>Bacteria</taxon>
        <taxon>Bacillati</taxon>
        <taxon>Bacillota</taxon>
        <taxon>Bacilli</taxon>
        <taxon>Bacillales</taxon>
        <taxon>Paenibacillaceae</taxon>
        <taxon>Paenibacillus</taxon>
    </lineage>
</organism>
<dbReference type="PANTHER" id="PTHR40088:SF2">
    <property type="entry name" value="SECRETED SUGAR HYDROLASE"/>
    <property type="match status" value="1"/>
</dbReference>
<name>A0ABQ1W724_9BACL</name>